<evidence type="ECO:0000313" key="1">
    <source>
        <dbReference type="EMBL" id="OBR63984.1"/>
    </source>
</evidence>
<name>A0A1A5YEH4_9BACL</name>
<dbReference type="EMBL" id="LYPA01000068">
    <property type="protein sequence ID" value="OBR63984.1"/>
    <property type="molecule type" value="Genomic_DNA"/>
</dbReference>
<evidence type="ECO:0000313" key="2">
    <source>
        <dbReference type="Proteomes" id="UP000092024"/>
    </source>
</evidence>
<dbReference type="OrthoDB" id="2624238at2"/>
<dbReference type="AlphaFoldDB" id="A0A1A5YEH4"/>
<reference evidence="1 2" key="1">
    <citation type="submission" date="2016-05" db="EMBL/GenBank/DDBJ databases">
        <title>Paenibacillus oryzae. sp. nov., isolated from the rice root.</title>
        <authorList>
            <person name="Zhang J."/>
            <person name="Zhang X."/>
        </authorList>
    </citation>
    <scope>NUCLEOTIDE SEQUENCE [LARGE SCALE GENOMIC DNA]</scope>
    <source>
        <strain evidence="1 2">1DrF-4</strain>
    </source>
</reference>
<dbReference type="RefSeq" id="WP_068685638.1">
    <property type="nucleotide sequence ID" value="NZ_LYPA01000068.1"/>
</dbReference>
<gene>
    <name evidence="1" type="ORF">A7K91_11350</name>
</gene>
<proteinExistence type="predicted"/>
<sequence>MTAKITLLNDTIAMLRQHIDRGTSIAMEDGTMDELVQEAVALVESYRLAASRKVTVLGCYMLIRHAVRKHRDLALLDNEALTRSILEGDYLYGMLYRLASGRKELMLMQHLTPFYKKLQLALLEGQHPRQLMAELNEMLRLYLNKQCA</sequence>
<comment type="caution">
    <text evidence="1">The sequence shown here is derived from an EMBL/GenBank/DDBJ whole genome shotgun (WGS) entry which is preliminary data.</text>
</comment>
<dbReference type="STRING" id="1844972.A7K91_11350"/>
<organism evidence="1 2">
    <name type="scientific">Paenibacillus oryzae</name>
    <dbReference type="NCBI Taxonomy" id="1844972"/>
    <lineage>
        <taxon>Bacteria</taxon>
        <taxon>Bacillati</taxon>
        <taxon>Bacillota</taxon>
        <taxon>Bacilli</taxon>
        <taxon>Bacillales</taxon>
        <taxon>Paenibacillaceae</taxon>
        <taxon>Paenibacillus</taxon>
    </lineage>
</organism>
<protein>
    <submittedName>
        <fullName evidence="1">Uncharacterized protein</fullName>
    </submittedName>
</protein>
<dbReference type="Proteomes" id="UP000092024">
    <property type="component" value="Unassembled WGS sequence"/>
</dbReference>
<accession>A0A1A5YEH4</accession>
<keyword evidence="2" id="KW-1185">Reference proteome</keyword>